<evidence type="ECO:0000313" key="2">
    <source>
        <dbReference type="Proteomes" id="UP000494252"/>
    </source>
</evidence>
<name>A0A6J5GS88_9BURK</name>
<sequence>MAITTAYQYRVPGQPATNRRGAQPHYATRAAIERSGHAPLLDTALELDESLLDANGFARLDYLTYRIHVRHGAYAGWTASDGAPADARLQLMAGDYDARLTARVFNPAAEAVRCLQIVGANQRAGGDLWVRLDEWPELARFPAVPVDAGLVINGRRLSEPGELTAPGLAE</sequence>
<accession>A0A6J5GS88</accession>
<gene>
    <name evidence="1" type="ORF">LMG27177_05659</name>
</gene>
<dbReference type="AlphaFoldDB" id="A0A6J5GS88"/>
<keyword evidence="2" id="KW-1185">Reference proteome</keyword>
<organism evidence="1 2">
    <name type="scientific">Paraburkholderia fynbosensis</name>
    <dbReference type="NCBI Taxonomy" id="1200993"/>
    <lineage>
        <taxon>Bacteria</taxon>
        <taxon>Pseudomonadati</taxon>
        <taxon>Pseudomonadota</taxon>
        <taxon>Betaproteobacteria</taxon>
        <taxon>Burkholderiales</taxon>
        <taxon>Burkholderiaceae</taxon>
        <taxon>Paraburkholderia</taxon>
    </lineage>
</organism>
<evidence type="ECO:0000313" key="1">
    <source>
        <dbReference type="EMBL" id="CAB3804506.1"/>
    </source>
</evidence>
<dbReference type="RefSeq" id="WP_175164842.1">
    <property type="nucleotide sequence ID" value="NZ_CADIKI010000020.1"/>
</dbReference>
<protein>
    <submittedName>
        <fullName evidence="1">Uncharacterized protein</fullName>
    </submittedName>
</protein>
<reference evidence="1 2" key="1">
    <citation type="submission" date="2020-04" db="EMBL/GenBank/DDBJ databases">
        <authorList>
            <person name="De Canck E."/>
        </authorList>
    </citation>
    <scope>NUCLEOTIDE SEQUENCE [LARGE SCALE GENOMIC DNA]</scope>
    <source>
        <strain evidence="1 2">LMG 27177</strain>
    </source>
</reference>
<proteinExistence type="predicted"/>
<dbReference type="EMBL" id="CADIKI010000020">
    <property type="protein sequence ID" value="CAB3804506.1"/>
    <property type="molecule type" value="Genomic_DNA"/>
</dbReference>
<dbReference type="Proteomes" id="UP000494252">
    <property type="component" value="Unassembled WGS sequence"/>
</dbReference>